<protein>
    <submittedName>
        <fullName evidence="1">TBC1 domain family member 22B</fullName>
    </submittedName>
</protein>
<dbReference type="Gene3D" id="1.10.472.80">
    <property type="entry name" value="Ypt/Rab-GAP domain of gyp1p, domain 3"/>
    <property type="match status" value="1"/>
</dbReference>
<proteinExistence type="predicted"/>
<organism evidence="1 2">
    <name type="scientific">Labeo rohita</name>
    <name type="common">Indian major carp</name>
    <name type="synonym">Cyprinus rohita</name>
    <dbReference type="NCBI Taxonomy" id="84645"/>
    <lineage>
        <taxon>Eukaryota</taxon>
        <taxon>Metazoa</taxon>
        <taxon>Chordata</taxon>
        <taxon>Craniata</taxon>
        <taxon>Vertebrata</taxon>
        <taxon>Euteleostomi</taxon>
        <taxon>Actinopterygii</taxon>
        <taxon>Neopterygii</taxon>
        <taxon>Teleostei</taxon>
        <taxon>Ostariophysi</taxon>
        <taxon>Cypriniformes</taxon>
        <taxon>Cyprinidae</taxon>
        <taxon>Labeoninae</taxon>
        <taxon>Labeonini</taxon>
        <taxon>Labeo</taxon>
    </lineage>
</organism>
<sequence length="50" mass="5904">MHFTEQIISLLMLLQNLPTIHWGNEEVGLLLAEAYRLKYMFADAPSHYKR</sequence>
<gene>
    <name evidence="1" type="ORF">H4Q32_007600</name>
</gene>
<dbReference type="Proteomes" id="UP000830375">
    <property type="component" value="Unassembled WGS sequence"/>
</dbReference>
<dbReference type="EMBL" id="JACTAM010000008">
    <property type="protein sequence ID" value="KAI2661900.1"/>
    <property type="molecule type" value="Genomic_DNA"/>
</dbReference>
<accession>A0ABQ8MGA8</accession>
<comment type="caution">
    <text evidence="1">The sequence shown here is derived from an EMBL/GenBank/DDBJ whole genome shotgun (WGS) entry which is preliminary data.</text>
</comment>
<evidence type="ECO:0000313" key="1">
    <source>
        <dbReference type="EMBL" id="KAI2661900.1"/>
    </source>
</evidence>
<keyword evidence="2" id="KW-1185">Reference proteome</keyword>
<name>A0ABQ8MGA8_LABRO</name>
<evidence type="ECO:0000313" key="2">
    <source>
        <dbReference type="Proteomes" id="UP000830375"/>
    </source>
</evidence>
<reference evidence="1 2" key="1">
    <citation type="submission" date="2022-01" db="EMBL/GenBank/DDBJ databases">
        <title>A high-quality chromosome-level genome assembly of rohu carp, Labeo rohita.</title>
        <authorList>
            <person name="Arick M.A. II"/>
            <person name="Hsu C.-Y."/>
            <person name="Magbanua Z."/>
            <person name="Pechanova O."/>
            <person name="Grover C."/>
            <person name="Miller E."/>
            <person name="Thrash A."/>
            <person name="Ezzel L."/>
            <person name="Alam S."/>
            <person name="Benzie J."/>
            <person name="Hamilton M."/>
            <person name="Karsi A."/>
            <person name="Lawrence M.L."/>
            <person name="Peterson D.G."/>
        </authorList>
    </citation>
    <scope>NUCLEOTIDE SEQUENCE [LARGE SCALE GENOMIC DNA]</scope>
    <source>
        <strain evidence="2">BAU-BD-2019</strain>
        <tissue evidence="1">Blood</tissue>
    </source>
</reference>